<evidence type="ECO:0000313" key="7">
    <source>
        <dbReference type="EMBL" id="REE02385.1"/>
    </source>
</evidence>
<evidence type="ECO:0000259" key="6">
    <source>
        <dbReference type="Pfam" id="PF00496"/>
    </source>
</evidence>
<gene>
    <name evidence="7" type="ORF">C8E99_0153</name>
</gene>
<dbReference type="GO" id="GO:1904680">
    <property type="term" value="F:peptide transmembrane transporter activity"/>
    <property type="evidence" value="ECO:0007669"/>
    <property type="project" value="TreeGrafter"/>
</dbReference>
<dbReference type="GO" id="GO:0042597">
    <property type="term" value="C:periplasmic space"/>
    <property type="evidence" value="ECO:0007669"/>
    <property type="project" value="UniProtKB-ARBA"/>
</dbReference>
<protein>
    <submittedName>
        <fullName evidence="7">Peptide/nickel transport system substrate-binding protein</fullName>
    </submittedName>
</protein>
<dbReference type="PANTHER" id="PTHR30290">
    <property type="entry name" value="PERIPLASMIC BINDING COMPONENT OF ABC TRANSPORTER"/>
    <property type="match status" value="1"/>
</dbReference>
<dbReference type="PANTHER" id="PTHR30290:SF9">
    <property type="entry name" value="OLIGOPEPTIDE-BINDING PROTEIN APPA"/>
    <property type="match status" value="1"/>
</dbReference>
<dbReference type="RefSeq" id="WP_115930670.1">
    <property type="nucleotide sequence ID" value="NZ_QREH01000001.1"/>
</dbReference>
<dbReference type="InterPro" id="IPR000914">
    <property type="entry name" value="SBP_5_dom"/>
</dbReference>
<evidence type="ECO:0000313" key="8">
    <source>
        <dbReference type="Proteomes" id="UP000256727"/>
    </source>
</evidence>
<name>A0A3D9L7U7_9MICC</name>
<dbReference type="AlphaFoldDB" id="A0A3D9L7U7"/>
<feature type="chain" id="PRO_5038444275" evidence="5">
    <location>
        <begin position="27"/>
        <end position="535"/>
    </location>
</feature>
<dbReference type="Gene3D" id="3.10.105.10">
    <property type="entry name" value="Dipeptide-binding Protein, Domain 3"/>
    <property type="match status" value="1"/>
</dbReference>
<dbReference type="OrthoDB" id="3225986at2"/>
<dbReference type="PIRSF" id="PIRSF002741">
    <property type="entry name" value="MppA"/>
    <property type="match status" value="1"/>
</dbReference>
<evidence type="ECO:0000256" key="5">
    <source>
        <dbReference type="SAM" id="SignalP"/>
    </source>
</evidence>
<dbReference type="Gene3D" id="3.40.190.10">
    <property type="entry name" value="Periplasmic binding protein-like II"/>
    <property type="match status" value="1"/>
</dbReference>
<keyword evidence="2" id="KW-0813">Transport</keyword>
<dbReference type="InterPro" id="IPR030678">
    <property type="entry name" value="Peptide/Ni-bd"/>
</dbReference>
<feature type="region of interest" description="Disordered" evidence="4">
    <location>
        <begin position="512"/>
        <end position="535"/>
    </location>
</feature>
<evidence type="ECO:0000256" key="2">
    <source>
        <dbReference type="ARBA" id="ARBA00022448"/>
    </source>
</evidence>
<dbReference type="InterPro" id="IPR039424">
    <property type="entry name" value="SBP_5"/>
</dbReference>
<feature type="domain" description="Solute-binding protein family 5" evidence="6">
    <location>
        <begin position="85"/>
        <end position="446"/>
    </location>
</feature>
<dbReference type="GO" id="GO:0043190">
    <property type="term" value="C:ATP-binding cassette (ABC) transporter complex"/>
    <property type="evidence" value="ECO:0007669"/>
    <property type="project" value="InterPro"/>
</dbReference>
<keyword evidence="3 5" id="KW-0732">Signal</keyword>
<organism evidence="7 8">
    <name type="scientific">Citricoccus muralis</name>
    <dbReference type="NCBI Taxonomy" id="169134"/>
    <lineage>
        <taxon>Bacteria</taxon>
        <taxon>Bacillati</taxon>
        <taxon>Actinomycetota</taxon>
        <taxon>Actinomycetes</taxon>
        <taxon>Micrococcales</taxon>
        <taxon>Micrococcaceae</taxon>
        <taxon>Citricoccus</taxon>
    </lineage>
</organism>
<reference evidence="7 8" key="1">
    <citation type="submission" date="2018-07" db="EMBL/GenBank/DDBJ databases">
        <title>Sequencing the genomes of 1000 actinobacteria strains.</title>
        <authorList>
            <person name="Klenk H.-P."/>
        </authorList>
    </citation>
    <scope>NUCLEOTIDE SEQUENCE [LARGE SCALE GENOMIC DNA]</scope>
    <source>
        <strain evidence="7 8">DSM 14442</strain>
    </source>
</reference>
<dbReference type="Proteomes" id="UP000256727">
    <property type="component" value="Unassembled WGS sequence"/>
</dbReference>
<dbReference type="PROSITE" id="PS51257">
    <property type="entry name" value="PROKAR_LIPOPROTEIN"/>
    <property type="match status" value="1"/>
</dbReference>
<dbReference type="Gene3D" id="3.90.76.10">
    <property type="entry name" value="Dipeptide-binding Protein, Domain 1"/>
    <property type="match status" value="1"/>
</dbReference>
<proteinExistence type="inferred from homology"/>
<evidence type="ECO:0000256" key="4">
    <source>
        <dbReference type="SAM" id="MobiDB-lite"/>
    </source>
</evidence>
<sequence>MRTPQKRTTGLLAVLAAGALALTACTGGTAGGGGGNAAEGGERVYVQAIADDPMGLNAQLISGATPSMFSAQILDPLIFLSQDYEMTPGLAESWELSDDGLDLTLVLREGVTWHDGEPFTAEDVAFNFEEIVPLQSFGAQIGERLESAEVVDEHTVVLHLSEPFGPLLETVASQFMVPKHIYEGTDYVTNQANMEPIGTGPMVFDSYSSGEQVTLTANPDYWGGEVQVDRAVYPIMTDPNARAEALFAGEVDQASVDVSQQGRVSDDPTTLLLEESNFPQLVTVMFNAQSEYLEDPAVRAAVFAALDREAIVDTALSGIGTPANGFFPEALEWAVSPNVDFSQDFPRDVDAINETLDEAGFERGADGMRFTLNVRYINELSDVAATVEMAESMLEEVGIGIEMQGTSGAVFTEKVYTESEFDLAFLRSTVGADPSIGIVRWYECNDQKAAAANPSGLCDPEIDAAAAEALATSVQAERGVALTALQDRAAEMMYYAPLAWFNGAFPTINTTRWQGQDEPTSMTNRMPWTTMTMEG</sequence>
<comment type="similarity">
    <text evidence="1">Belongs to the bacterial solute-binding protein 5 family.</text>
</comment>
<evidence type="ECO:0000256" key="1">
    <source>
        <dbReference type="ARBA" id="ARBA00005695"/>
    </source>
</evidence>
<dbReference type="SUPFAM" id="SSF53850">
    <property type="entry name" value="Periplasmic binding protein-like II"/>
    <property type="match status" value="1"/>
</dbReference>
<dbReference type="EMBL" id="QREH01000001">
    <property type="protein sequence ID" value="REE02385.1"/>
    <property type="molecule type" value="Genomic_DNA"/>
</dbReference>
<dbReference type="GO" id="GO:0015833">
    <property type="term" value="P:peptide transport"/>
    <property type="evidence" value="ECO:0007669"/>
    <property type="project" value="TreeGrafter"/>
</dbReference>
<feature type="signal peptide" evidence="5">
    <location>
        <begin position="1"/>
        <end position="26"/>
    </location>
</feature>
<keyword evidence="8" id="KW-1185">Reference proteome</keyword>
<dbReference type="Pfam" id="PF00496">
    <property type="entry name" value="SBP_bac_5"/>
    <property type="match status" value="1"/>
</dbReference>
<evidence type="ECO:0000256" key="3">
    <source>
        <dbReference type="ARBA" id="ARBA00022729"/>
    </source>
</evidence>
<accession>A0A3D9L7U7</accession>
<comment type="caution">
    <text evidence="7">The sequence shown here is derived from an EMBL/GenBank/DDBJ whole genome shotgun (WGS) entry which is preliminary data.</text>
</comment>